<evidence type="ECO:0000256" key="3">
    <source>
        <dbReference type="ARBA" id="ARBA00022806"/>
    </source>
</evidence>
<evidence type="ECO:0000256" key="2">
    <source>
        <dbReference type="ARBA" id="ARBA00022801"/>
    </source>
</evidence>
<evidence type="ECO:0000313" key="12">
    <source>
        <dbReference type="EMBL" id="BCN93133.1"/>
    </source>
</evidence>
<dbReference type="CDD" id="cd00268">
    <property type="entry name" value="DEADc"/>
    <property type="match status" value="1"/>
</dbReference>
<dbReference type="SMART" id="SM00487">
    <property type="entry name" value="DEXDc"/>
    <property type="match status" value="1"/>
</dbReference>
<dbReference type="InterPro" id="IPR050079">
    <property type="entry name" value="DEAD_box_RNA_helicase"/>
</dbReference>
<feature type="compositionally biased region" description="Polar residues" evidence="8">
    <location>
        <begin position="418"/>
        <end position="435"/>
    </location>
</feature>
<comment type="similarity">
    <text evidence="5 7">Belongs to the DEAD box helicase family.</text>
</comment>
<evidence type="ECO:0000256" key="4">
    <source>
        <dbReference type="ARBA" id="ARBA00022840"/>
    </source>
</evidence>
<proteinExistence type="inferred from homology"/>
<dbReference type="PROSITE" id="PS51194">
    <property type="entry name" value="HELICASE_CTER"/>
    <property type="match status" value="1"/>
</dbReference>
<dbReference type="EMBL" id="AP024202">
    <property type="protein sequence ID" value="BCN93133.1"/>
    <property type="molecule type" value="Genomic_DNA"/>
</dbReference>
<dbReference type="PANTHER" id="PTHR47959:SF13">
    <property type="entry name" value="ATP-DEPENDENT RNA HELICASE RHLE"/>
    <property type="match status" value="1"/>
</dbReference>
<dbReference type="SMART" id="SM00490">
    <property type="entry name" value="HELICc"/>
    <property type="match status" value="1"/>
</dbReference>
<protein>
    <submittedName>
        <fullName evidence="12">ATP-dependent RNA helicase RhlE</fullName>
    </submittedName>
</protein>
<keyword evidence="1 7" id="KW-0547">Nucleotide-binding</keyword>
<dbReference type="SUPFAM" id="SSF52540">
    <property type="entry name" value="P-loop containing nucleoside triphosphate hydrolases"/>
    <property type="match status" value="1"/>
</dbReference>
<keyword evidence="4 7" id="KW-0067">ATP-binding</keyword>
<dbReference type="Proteomes" id="UP001054820">
    <property type="component" value="Chromosome"/>
</dbReference>
<evidence type="ECO:0000256" key="6">
    <source>
        <dbReference type="PROSITE-ProRule" id="PRU00552"/>
    </source>
</evidence>
<keyword evidence="3 7" id="KW-0347">Helicase</keyword>
<evidence type="ECO:0000259" key="9">
    <source>
        <dbReference type="PROSITE" id="PS51192"/>
    </source>
</evidence>
<dbReference type="InterPro" id="IPR044742">
    <property type="entry name" value="DEAD/DEAH_RhlB"/>
</dbReference>
<dbReference type="InterPro" id="IPR001650">
    <property type="entry name" value="Helicase_C-like"/>
</dbReference>
<feature type="domain" description="Helicase C-terminal" evidence="10">
    <location>
        <begin position="217"/>
        <end position="383"/>
    </location>
</feature>
<keyword evidence="2 7" id="KW-0378">Hydrolase</keyword>
<organism evidence="12 13">
    <name type="scientific">Thiomicrorhabdus immobilis</name>
    <dbReference type="NCBI Taxonomy" id="2791037"/>
    <lineage>
        <taxon>Bacteria</taxon>
        <taxon>Pseudomonadati</taxon>
        <taxon>Pseudomonadota</taxon>
        <taxon>Gammaproteobacteria</taxon>
        <taxon>Thiotrichales</taxon>
        <taxon>Piscirickettsiaceae</taxon>
        <taxon>Thiomicrorhabdus</taxon>
    </lineage>
</organism>
<dbReference type="PROSITE" id="PS51195">
    <property type="entry name" value="Q_MOTIF"/>
    <property type="match status" value="1"/>
</dbReference>
<dbReference type="Pfam" id="PF00271">
    <property type="entry name" value="Helicase_C"/>
    <property type="match status" value="1"/>
</dbReference>
<dbReference type="PROSITE" id="PS00039">
    <property type="entry name" value="DEAD_ATP_HELICASE"/>
    <property type="match status" value="1"/>
</dbReference>
<dbReference type="GO" id="GO:0004386">
    <property type="term" value="F:helicase activity"/>
    <property type="evidence" value="ECO:0007669"/>
    <property type="project" value="UniProtKB-KW"/>
</dbReference>
<evidence type="ECO:0000313" key="13">
    <source>
        <dbReference type="Proteomes" id="UP001054820"/>
    </source>
</evidence>
<feature type="compositionally biased region" description="Basic residues" evidence="8">
    <location>
        <begin position="390"/>
        <end position="400"/>
    </location>
</feature>
<dbReference type="Gene3D" id="3.40.50.300">
    <property type="entry name" value="P-loop containing nucleotide triphosphate hydrolases"/>
    <property type="match status" value="2"/>
</dbReference>
<evidence type="ECO:0000256" key="1">
    <source>
        <dbReference type="ARBA" id="ARBA00022741"/>
    </source>
</evidence>
<name>A0ABN6CVU5_9GAMM</name>
<dbReference type="InterPro" id="IPR011545">
    <property type="entry name" value="DEAD/DEAH_box_helicase_dom"/>
</dbReference>
<dbReference type="PANTHER" id="PTHR47959">
    <property type="entry name" value="ATP-DEPENDENT RNA HELICASE RHLE-RELATED"/>
    <property type="match status" value="1"/>
</dbReference>
<evidence type="ECO:0000259" key="10">
    <source>
        <dbReference type="PROSITE" id="PS51194"/>
    </source>
</evidence>
<feature type="domain" description="DEAD-box RNA helicase Q" evidence="11">
    <location>
        <begin position="1"/>
        <end position="29"/>
    </location>
</feature>
<gene>
    <name evidence="12" type="primary">rhlE_1</name>
    <name evidence="12" type="ORF">THMIRHAM_09180</name>
</gene>
<evidence type="ECO:0000256" key="7">
    <source>
        <dbReference type="RuleBase" id="RU000492"/>
    </source>
</evidence>
<dbReference type="InterPro" id="IPR000629">
    <property type="entry name" value="RNA-helicase_DEAD-box_CS"/>
</dbReference>
<keyword evidence="13" id="KW-1185">Reference proteome</keyword>
<feature type="compositionally biased region" description="Basic and acidic residues" evidence="8">
    <location>
        <begin position="401"/>
        <end position="413"/>
    </location>
</feature>
<feature type="domain" description="Helicase ATP-binding" evidence="9">
    <location>
        <begin position="32"/>
        <end position="206"/>
    </location>
</feature>
<dbReference type="Pfam" id="PF00270">
    <property type="entry name" value="DEAD"/>
    <property type="match status" value="1"/>
</dbReference>
<accession>A0ABN6CVU5</accession>
<evidence type="ECO:0000259" key="11">
    <source>
        <dbReference type="PROSITE" id="PS51195"/>
    </source>
</evidence>
<dbReference type="RefSeq" id="WP_237264044.1">
    <property type="nucleotide sequence ID" value="NZ_AP024202.1"/>
</dbReference>
<dbReference type="CDD" id="cd18787">
    <property type="entry name" value="SF2_C_DEAD"/>
    <property type="match status" value="1"/>
</dbReference>
<sequence>MDFSSLGLSEPILQAVTELGYSKASPIQEKAIPAVIDGRDVMAAAQTGTGKTAAFTLPMLERLLKGERPQSNQARALVLTPTRELAAQVQESVYQYSKHTALRSDVVFGGVKINPQMQRLRRGVDVLVATPGRLLDLHSQNAIKFNQLEVLVLDEADRMLDMGFIHDLKRIMKLLPKNRQTLLFSATFSPEIRELAKGFVRNPVEVSVTPPNSTVKKIEQWIYAVDKGHKSKLLIDLIVDNNWEQVLVFSKTKHGANRITKQLNAIGITASPIHGNKSQGARTKALADFKSGAIRVLVATDIAARGLDIDQLPHVVNYDLPNVPEDYVHRIGRTGRAGATGEAISLVCSEEDKLLFDIERLIGEVLERRTIEGYVPTHPLKQSRLDPRPKKPKKPKKPKVNHQDGQRSGENRRGHQAPSGNKPGSRNAPKNRNNG</sequence>
<evidence type="ECO:0000256" key="5">
    <source>
        <dbReference type="ARBA" id="ARBA00038437"/>
    </source>
</evidence>
<reference evidence="12" key="1">
    <citation type="journal article" date="2022" name="Arch. Microbiol.">
        <title>Thiomicrorhabdus immobilis sp. nov., a mesophilic sulfur-oxidizing bacterium isolated from sediment of a brackish lake in northern Japan.</title>
        <authorList>
            <person name="Kojima H."/>
            <person name="Mochizuki J."/>
            <person name="Kanda M."/>
            <person name="Watanabe T."/>
            <person name="Fukui M."/>
        </authorList>
    </citation>
    <scope>NUCLEOTIDE SEQUENCE</scope>
    <source>
        <strain evidence="12">Am19</strain>
    </source>
</reference>
<feature type="short sequence motif" description="Q motif" evidence="6">
    <location>
        <begin position="1"/>
        <end position="29"/>
    </location>
</feature>
<dbReference type="PROSITE" id="PS51192">
    <property type="entry name" value="HELICASE_ATP_BIND_1"/>
    <property type="match status" value="1"/>
</dbReference>
<dbReference type="InterPro" id="IPR027417">
    <property type="entry name" value="P-loop_NTPase"/>
</dbReference>
<dbReference type="InterPro" id="IPR014001">
    <property type="entry name" value="Helicase_ATP-bd"/>
</dbReference>
<dbReference type="InterPro" id="IPR014014">
    <property type="entry name" value="RNA_helicase_DEAD_Q_motif"/>
</dbReference>
<evidence type="ECO:0000256" key="8">
    <source>
        <dbReference type="SAM" id="MobiDB-lite"/>
    </source>
</evidence>
<feature type="region of interest" description="Disordered" evidence="8">
    <location>
        <begin position="377"/>
        <end position="435"/>
    </location>
</feature>